<name>A0A8J7RID6_9BACT</name>
<comment type="similarity">
    <text evidence="1">Belongs to the class IV-like SAM-binding methyltransferase superfamily. RNA methyltransferase TrmH family.</text>
</comment>
<keyword evidence="6" id="KW-1185">Reference proteome</keyword>
<dbReference type="GO" id="GO:0005829">
    <property type="term" value="C:cytosol"/>
    <property type="evidence" value="ECO:0007669"/>
    <property type="project" value="TreeGrafter"/>
</dbReference>
<dbReference type="InterPro" id="IPR029064">
    <property type="entry name" value="Ribosomal_eL30-like_sf"/>
</dbReference>
<feature type="domain" description="RNA 2-O ribose methyltransferase substrate binding" evidence="4">
    <location>
        <begin position="6"/>
        <end position="82"/>
    </location>
</feature>
<dbReference type="AlphaFoldDB" id="A0A8J7RID6"/>
<dbReference type="InterPro" id="IPR004441">
    <property type="entry name" value="rRNA_MeTrfase_TrmH"/>
</dbReference>
<keyword evidence="2" id="KW-0489">Methyltransferase</keyword>
<dbReference type="SUPFAM" id="SSF55315">
    <property type="entry name" value="L30e-like"/>
    <property type="match status" value="1"/>
</dbReference>
<evidence type="ECO:0000256" key="2">
    <source>
        <dbReference type="ARBA" id="ARBA00022603"/>
    </source>
</evidence>
<dbReference type="Pfam" id="PF00588">
    <property type="entry name" value="SpoU_methylase"/>
    <property type="match status" value="1"/>
</dbReference>
<dbReference type="InterPro" id="IPR029026">
    <property type="entry name" value="tRNA_m1G_MTases_N"/>
</dbReference>
<sequence>MNSEQFVYGRNAVHELLEHRPGNISKIYIRNNAQGRAIQDLVNMASTSRVPVQRVPGKKLADMVGSVNDQGVVASVSEAAYIELEDWLEQSDISLNPVILALDEIEDPHNFGAVVRTALACGIDAVMVPKHRQAPMSGGVLKASAGAILRMPVIRVVNLNQALITLKKAGFWILGTDMESGDPYWHQDYNIPMVVVLGSEEKGIRKKTKEHCDMFVHIPMLNDVESLNASVSSALISYEILRQRQAKPE</sequence>
<dbReference type="CDD" id="cd18103">
    <property type="entry name" value="SpoU-like_RlmB"/>
    <property type="match status" value="1"/>
</dbReference>
<evidence type="ECO:0000256" key="1">
    <source>
        <dbReference type="ARBA" id="ARBA00007228"/>
    </source>
</evidence>
<evidence type="ECO:0000313" key="6">
    <source>
        <dbReference type="Proteomes" id="UP000673975"/>
    </source>
</evidence>
<dbReference type="GO" id="GO:0008173">
    <property type="term" value="F:RNA methyltransferase activity"/>
    <property type="evidence" value="ECO:0007669"/>
    <property type="project" value="InterPro"/>
</dbReference>
<dbReference type="PANTHER" id="PTHR46429:SF1">
    <property type="entry name" value="23S RRNA (GUANOSINE-2'-O-)-METHYLTRANSFERASE RLMB"/>
    <property type="match status" value="1"/>
</dbReference>
<evidence type="ECO:0000256" key="3">
    <source>
        <dbReference type="ARBA" id="ARBA00022679"/>
    </source>
</evidence>
<dbReference type="SUPFAM" id="SSF75217">
    <property type="entry name" value="alpha/beta knot"/>
    <property type="match status" value="1"/>
</dbReference>
<dbReference type="GO" id="GO:0032259">
    <property type="term" value="P:methylation"/>
    <property type="evidence" value="ECO:0007669"/>
    <property type="project" value="UniProtKB-KW"/>
</dbReference>
<dbReference type="NCBIfam" id="TIGR00186">
    <property type="entry name" value="rRNA_methyl_3"/>
    <property type="match status" value="1"/>
</dbReference>
<evidence type="ECO:0000313" key="5">
    <source>
        <dbReference type="EMBL" id="MBP3191175.1"/>
    </source>
</evidence>
<proteinExistence type="inferred from homology"/>
<dbReference type="Gene3D" id="3.30.1330.30">
    <property type="match status" value="1"/>
</dbReference>
<dbReference type="Gene3D" id="3.40.1280.10">
    <property type="match status" value="1"/>
</dbReference>
<dbReference type="Pfam" id="PF08032">
    <property type="entry name" value="SpoU_sub_bind"/>
    <property type="match status" value="1"/>
</dbReference>
<dbReference type="FunFam" id="3.40.1280.10:FF:000008">
    <property type="entry name" value="Group 3 RNA methyltransferase TrmH"/>
    <property type="match status" value="1"/>
</dbReference>
<protein>
    <submittedName>
        <fullName evidence="5">23S rRNA (Guanosine(2251)-2'-O)-methyltransferase RlmB</fullName>
    </submittedName>
</protein>
<keyword evidence="3" id="KW-0808">Transferase</keyword>
<gene>
    <name evidence="5" type="primary">rlmB</name>
    <name evidence="5" type="ORF">NATSA_00715</name>
</gene>
<evidence type="ECO:0000259" key="4">
    <source>
        <dbReference type="SMART" id="SM00967"/>
    </source>
</evidence>
<dbReference type="SMART" id="SM00967">
    <property type="entry name" value="SpoU_sub_bind"/>
    <property type="match status" value="1"/>
</dbReference>
<dbReference type="InterPro" id="IPR001537">
    <property type="entry name" value="SpoU_MeTrfase"/>
</dbReference>
<accession>A0A8J7RID6</accession>
<dbReference type="InterPro" id="IPR029028">
    <property type="entry name" value="Alpha/beta_knot_MTases"/>
</dbReference>
<dbReference type="Proteomes" id="UP000673975">
    <property type="component" value="Unassembled WGS sequence"/>
</dbReference>
<organism evidence="5 6">
    <name type="scientific">Natronogracilivirga saccharolytica</name>
    <dbReference type="NCBI Taxonomy" id="2812953"/>
    <lineage>
        <taxon>Bacteria</taxon>
        <taxon>Pseudomonadati</taxon>
        <taxon>Balneolota</taxon>
        <taxon>Balneolia</taxon>
        <taxon>Balneolales</taxon>
        <taxon>Cyclonatronaceae</taxon>
        <taxon>Natronogracilivirga</taxon>
    </lineage>
</organism>
<comment type="caution">
    <text evidence="5">The sequence shown here is derived from an EMBL/GenBank/DDBJ whole genome shotgun (WGS) entry which is preliminary data.</text>
</comment>
<dbReference type="EMBL" id="JAFIDN010000001">
    <property type="protein sequence ID" value="MBP3191175.1"/>
    <property type="molecule type" value="Genomic_DNA"/>
</dbReference>
<dbReference type="RefSeq" id="WP_210509407.1">
    <property type="nucleotide sequence ID" value="NZ_JAFIDN010000001.1"/>
</dbReference>
<dbReference type="InterPro" id="IPR013123">
    <property type="entry name" value="SpoU_subst-bd"/>
</dbReference>
<reference evidence="5" key="1">
    <citation type="submission" date="2021-02" db="EMBL/GenBank/DDBJ databases">
        <title>Natronogracilivirga saccharolytica gen. nov. sp. nov. a new anaerobic, haloalkiliphilic carbohydrate-fermenting bacterium from soda lake and proposing of Cyclonatronumiaceae fam. nov. in the phylum Balneolaeota.</title>
        <authorList>
            <person name="Zhilina T.N."/>
            <person name="Sorokin D.Y."/>
            <person name="Zavarzina D.G."/>
            <person name="Toshchakov S.V."/>
            <person name="Kublanov I.V."/>
        </authorList>
    </citation>
    <scope>NUCLEOTIDE SEQUENCE</scope>
    <source>
        <strain evidence="5">Z-1702</strain>
    </source>
</reference>
<dbReference type="PANTHER" id="PTHR46429">
    <property type="entry name" value="23S RRNA (GUANOSINE-2'-O-)-METHYLTRANSFERASE RLMB"/>
    <property type="match status" value="1"/>
</dbReference>
<dbReference type="GO" id="GO:0003723">
    <property type="term" value="F:RNA binding"/>
    <property type="evidence" value="ECO:0007669"/>
    <property type="project" value="InterPro"/>
</dbReference>
<dbReference type="GO" id="GO:0006396">
    <property type="term" value="P:RNA processing"/>
    <property type="evidence" value="ECO:0007669"/>
    <property type="project" value="InterPro"/>
</dbReference>